<gene>
    <name evidence="2" type="ORF">OVA965_LOCUS9401</name>
    <name evidence="3" type="ORF">TMI583_LOCUS9397</name>
</gene>
<accession>A0A8S2HTV6</accession>
<organism evidence="3 4">
    <name type="scientific">Didymodactylos carnosus</name>
    <dbReference type="NCBI Taxonomy" id="1234261"/>
    <lineage>
        <taxon>Eukaryota</taxon>
        <taxon>Metazoa</taxon>
        <taxon>Spiralia</taxon>
        <taxon>Gnathifera</taxon>
        <taxon>Rotifera</taxon>
        <taxon>Eurotatoria</taxon>
        <taxon>Bdelloidea</taxon>
        <taxon>Philodinida</taxon>
        <taxon>Philodinidae</taxon>
        <taxon>Didymodactylos</taxon>
    </lineage>
</organism>
<evidence type="ECO:0000256" key="1">
    <source>
        <dbReference type="SAM" id="MobiDB-lite"/>
    </source>
</evidence>
<comment type="caution">
    <text evidence="3">The sequence shown here is derived from an EMBL/GenBank/DDBJ whole genome shotgun (WGS) entry which is preliminary data.</text>
</comment>
<name>A0A8S2HTV6_9BILA</name>
<feature type="region of interest" description="Disordered" evidence="1">
    <location>
        <begin position="454"/>
        <end position="478"/>
    </location>
</feature>
<feature type="compositionally biased region" description="Polar residues" evidence="1">
    <location>
        <begin position="454"/>
        <end position="463"/>
    </location>
</feature>
<dbReference type="EMBL" id="CAJOBA010003322">
    <property type="protein sequence ID" value="CAF3677911.1"/>
    <property type="molecule type" value="Genomic_DNA"/>
</dbReference>
<dbReference type="Proteomes" id="UP000677228">
    <property type="component" value="Unassembled WGS sequence"/>
</dbReference>
<feature type="compositionally biased region" description="Basic and acidic residues" evidence="1">
    <location>
        <begin position="464"/>
        <end position="478"/>
    </location>
</feature>
<sequence length="535" mass="61211">MEVVPRLIANIHVLDYAVMIAHDLRGQYSFDDGHTNDLDPKFISIIDEALERLIFSKTPVTTIDNVPRRVVYIEREACVKDVEFHRYLHEISIAFFDVTKPNLNKVIEAILDVLGSYKRSIESIPKTPECKFVKYVLTEFPHNFVKCSWLDKLPGNNGTNACAGDNVPVRKHTNKDGILKRLVEERLLIYAAHIVDYSQQPHAYYRLLPCIDETGQTEFCDALSKYDISLNDVIACHHKSSIPSTNKPTMDMFRFYQGKMEYKNECQKYFPEHEFIEDLYPCVTEMKSVQQHQLPSQTSCQPLVVATVEGSWQVDDRLNSISRFSVSEEFQFDSDHHSRSRLYKFRLNSDIKFVDQVLAVLRLMVTESVFDDVVQKLIEFRKSQDIEDEIEIPLNYESIPSTIAQSADEELEKIRQLTVASKETGDTDQPRSADSGPRFAHFNLWDDIPMNLPVQNGRNSSRMSVDDKPQTRKQNKQVEEKSILNVVTNDVISALKRPNGAKDTKAKSLLLIVCFVLVLQTPPAAKGCSGNHCQK</sequence>
<proteinExistence type="predicted"/>
<dbReference type="Proteomes" id="UP000682733">
    <property type="component" value="Unassembled WGS sequence"/>
</dbReference>
<evidence type="ECO:0000313" key="3">
    <source>
        <dbReference type="EMBL" id="CAF3677911.1"/>
    </source>
</evidence>
<evidence type="ECO:0000313" key="4">
    <source>
        <dbReference type="Proteomes" id="UP000682733"/>
    </source>
</evidence>
<evidence type="ECO:0000313" key="2">
    <source>
        <dbReference type="EMBL" id="CAF0896558.1"/>
    </source>
</evidence>
<protein>
    <submittedName>
        <fullName evidence="3">Uncharacterized protein</fullName>
    </submittedName>
</protein>
<dbReference type="AlphaFoldDB" id="A0A8S2HTV6"/>
<dbReference type="EMBL" id="CAJNOK010003321">
    <property type="protein sequence ID" value="CAF0896558.1"/>
    <property type="molecule type" value="Genomic_DNA"/>
</dbReference>
<reference evidence="3" key="1">
    <citation type="submission" date="2021-02" db="EMBL/GenBank/DDBJ databases">
        <authorList>
            <person name="Nowell W R."/>
        </authorList>
    </citation>
    <scope>NUCLEOTIDE SEQUENCE</scope>
</reference>